<protein>
    <submittedName>
        <fullName evidence="1">37934_t:CDS:1</fullName>
    </submittedName>
</protein>
<evidence type="ECO:0000313" key="2">
    <source>
        <dbReference type="Proteomes" id="UP000789901"/>
    </source>
</evidence>
<organism evidence="1 2">
    <name type="scientific">Gigaspora margarita</name>
    <dbReference type="NCBI Taxonomy" id="4874"/>
    <lineage>
        <taxon>Eukaryota</taxon>
        <taxon>Fungi</taxon>
        <taxon>Fungi incertae sedis</taxon>
        <taxon>Mucoromycota</taxon>
        <taxon>Glomeromycotina</taxon>
        <taxon>Glomeromycetes</taxon>
        <taxon>Diversisporales</taxon>
        <taxon>Gigasporaceae</taxon>
        <taxon>Gigaspora</taxon>
    </lineage>
</organism>
<comment type="caution">
    <text evidence="1">The sequence shown here is derived from an EMBL/GenBank/DDBJ whole genome shotgun (WGS) entry which is preliminary data.</text>
</comment>
<name>A0ABN7WSD6_GIGMA</name>
<reference evidence="1 2" key="1">
    <citation type="submission" date="2021-06" db="EMBL/GenBank/DDBJ databases">
        <authorList>
            <person name="Kallberg Y."/>
            <person name="Tangrot J."/>
            <person name="Rosling A."/>
        </authorList>
    </citation>
    <scope>NUCLEOTIDE SEQUENCE [LARGE SCALE GENOMIC DNA]</scope>
    <source>
        <strain evidence="1 2">120-4 pot B 10/14</strain>
    </source>
</reference>
<evidence type="ECO:0000313" key="1">
    <source>
        <dbReference type="EMBL" id="CAG8837945.1"/>
    </source>
</evidence>
<keyword evidence="2" id="KW-1185">Reference proteome</keyword>
<feature type="non-terminal residue" evidence="1">
    <location>
        <position position="61"/>
    </location>
</feature>
<gene>
    <name evidence="1" type="ORF">GMARGA_LOCUS33740</name>
</gene>
<sequence length="61" mass="7021">MLDKWQEIYKPQGWINKCIYEELNRTVSEEEWSQTLTEVNLKSAPETSGIGYALIKGANSE</sequence>
<dbReference type="Proteomes" id="UP000789901">
    <property type="component" value="Unassembled WGS sequence"/>
</dbReference>
<proteinExistence type="predicted"/>
<accession>A0ABN7WSD6</accession>
<dbReference type="EMBL" id="CAJVQB010056957">
    <property type="protein sequence ID" value="CAG8837945.1"/>
    <property type="molecule type" value="Genomic_DNA"/>
</dbReference>